<accession>A0ABU5F4X6</accession>
<name>A0ABU5F4X6_9BACT</name>
<comment type="caution">
    <text evidence="1">The sequence shown here is derived from an EMBL/GenBank/DDBJ whole genome shotgun (WGS) entry which is preliminary data.</text>
</comment>
<evidence type="ECO:0000313" key="2">
    <source>
        <dbReference type="Proteomes" id="UP001272242"/>
    </source>
</evidence>
<dbReference type="RefSeq" id="WP_320687404.1">
    <property type="nucleotide sequence ID" value="NZ_JAXBLV010000186.1"/>
</dbReference>
<reference evidence="2" key="1">
    <citation type="journal article" date="2023" name="Mar. Drugs">
        <title>Gemmata algarum, a Novel Planctomycete Isolated from an Algal Mat, Displays Antimicrobial Activity.</title>
        <authorList>
            <person name="Kumar G."/>
            <person name="Kallscheuer N."/>
            <person name="Kashif M."/>
            <person name="Ahamad S."/>
            <person name="Jagadeeshwari U."/>
            <person name="Pannikurungottu S."/>
            <person name="Haufschild T."/>
            <person name="Kabuu M."/>
            <person name="Sasikala C."/>
            <person name="Jogler C."/>
            <person name="Ramana C."/>
        </authorList>
    </citation>
    <scope>NUCLEOTIDE SEQUENCE [LARGE SCALE GENOMIC DNA]</scope>
    <source>
        <strain evidence="2">JC673</strain>
    </source>
</reference>
<sequence>MTEAEWQVWDSPYMMLDHLARLPPEDVEDDDPTVWPPARQARLFAVACCRHVERLLIDARSRAALDAVERYVDGRLTKKRLEQAARDAGQVTWELDGPPDGRYQATSAACSAAADISDHFTDAEEVARETASAAGAAARFSDESENAHQRAEEAEDAYQADLIRDIFGNPFRPMVLNPAWRTSDALALARGIYDEGAFDRLPILADALQDAGCDSDDILNHCRGPGPHVRGCWVVDLVLGK</sequence>
<evidence type="ECO:0000313" key="1">
    <source>
        <dbReference type="EMBL" id="MDY3560909.1"/>
    </source>
</evidence>
<keyword evidence="2" id="KW-1185">Reference proteome</keyword>
<gene>
    <name evidence="1" type="ORF">R5W23_002158</name>
</gene>
<dbReference type="Proteomes" id="UP001272242">
    <property type="component" value="Unassembled WGS sequence"/>
</dbReference>
<protein>
    <recommendedName>
        <fullName evidence="3">SMI1/KNR4 family protein</fullName>
    </recommendedName>
</protein>
<proteinExistence type="predicted"/>
<evidence type="ECO:0008006" key="3">
    <source>
        <dbReference type="Google" id="ProtNLM"/>
    </source>
</evidence>
<dbReference type="EMBL" id="JAXBLV010000186">
    <property type="protein sequence ID" value="MDY3560909.1"/>
    <property type="molecule type" value="Genomic_DNA"/>
</dbReference>
<organism evidence="1 2">
    <name type="scientific">Gemmata algarum</name>
    <dbReference type="NCBI Taxonomy" id="2975278"/>
    <lineage>
        <taxon>Bacteria</taxon>
        <taxon>Pseudomonadati</taxon>
        <taxon>Planctomycetota</taxon>
        <taxon>Planctomycetia</taxon>
        <taxon>Gemmatales</taxon>
        <taxon>Gemmataceae</taxon>
        <taxon>Gemmata</taxon>
    </lineage>
</organism>